<feature type="domain" description="AMP-binding enzyme C-terminal" evidence="4">
    <location>
        <begin position="456"/>
        <end position="525"/>
    </location>
</feature>
<dbReference type="InterPro" id="IPR042099">
    <property type="entry name" value="ANL_N_sf"/>
</dbReference>
<dbReference type="RefSeq" id="WP_379903274.1">
    <property type="nucleotide sequence ID" value="NZ_JBHRTR010000031.1"/>
</dbReference>
<dbReference type="InterPro" id="IPR025110">
    <property type="entry name" value="AMP-bd_C"/>
</dbReference>
<gene>
    <name evidence="5" type="ORF">ACFOGJ_18535</name>
</gene>
<evidence type="ECO:0000259" key="4">
    <source>
        <dbReference type="Pfam" id="PF13193"/>
    </source>
</evidence>
<dbReference type="PANTHER" id="PTHR43201:SF5">
    <property type="entry name" value="MEDIUM-CHAIN ACYL-COA LIGASE ACSF2, MITOCHONDRIAL"/>
    <property type="match status" value="1"/>
</dbReference>
<dbReference type="PANTHER" id="PTHR43201">
    <property type="entry name" value="ACYL-COA SYNTHETASE"/>
    <property type="match status" value="1"/>
</dbReference>
<dbReference type="Gene3D" id="3.40.50.12780">
    <property type="entry name" value="N-terminal domain of ligase-like"/>
    <property type="match status" value="1"/>
</dbReference>
<comment type="caution">
    <text evidence="5">The sequence shown here is derived from an EMBL/GenBank/DDBJ whole genome shotgun (WGS) entry which is preliminary data.</text>
</comment>
<dbReference type="EMBL" id="JBHRTR010000031">
    <property type="protein sequence ID" value="MFC3229251.1"/>
    <property type="molecule type" value="Genomic_DNA"/>
</dbReference>
<evidence type="ECO:0000313" key="6">
    <source>
        <dbReference type="Proteomes" id="UP001595528"/>
    </source>
</evidence>
<feature type="domain" description="AMP-dependent synthetase/ligase" evidence="3">
    <location>
        <begin position="24"/>
        <end position="405"/>
    </location>
</feature>
<dbReference type="Pfam" id="PF13193">
    <property type="entry name" value="AMP-binding_C"/>
    <property type="match status" value="1"/>
</dbReference>
<keyword evidence="2" id="KW-0436">Ligase</keyword>
<dbReference type="Gene3D" id="3.30.300.30">
    <property type="match status" value="1"/>
</dbReference>
<dbReference type="InterPro" id="IPR045851">
    <property type="entry name" value="AMP-bd_C_sf"/>
</dbReference>
<evidence type="ECO:0000256" key="2">
    <source>
        <dbReference type="ARBA" id="ARBA00022598"/>
    </source>
</evidence>
<evidence type="ECO:0000259" key="3">
    <source>
        <dbReference type="Pfam" id="PF00501"/>
    </source>
</evidence>
<dbReference type="Pfam" id="PF00501">
    <property type="entry name" value="AMP-binding"/>
    <property type="match status" value="1"/>
</dbReference>
<name>A0ABV7L4G4_9PROT</name>
<dbReference type="InterPro" id="IPR000873">
    <property type="entry name" value="AMP-dep_synth/lig_dom"/>
</dbReference>
<sequence>MSTSAIIGSPLTASPLPGPLFKILEDTCKRCADREAIVAEDGRLSYTALKAHVDAAAKSMLGLGLQRGDHIGILLGNSAKWAVLYYAAASIGLVTVPLNTRFKIEELGYALKHEDIKALFTTDSFLGKIDFVGMLRRIEPAIDKALPGQKLPDLRNLVVVGNTVPAAAMSWSAFATRGGVISDQQLGRVRAAVMPDDLMLIQFTSGTTANPKGVMLPHSAMLGNAASVCRRMGVKGTDRYYSPRPFSHVAGTTMSLLVSLVGGCTLVTASRFDAAEALRTMETEACTLTSGNDTMFLMMLDDPTASQRDLVLRGGWAAAGEEVMLRVMEELGAYEICNAYGLSEAGPNVILSDRTDPPELRAAGWGRPHWGMQCVVVDPETGDACEDGIPGEICVRGWSVMKGYYKRQEETDQALEANGWLHTGDLGQTDIKGRLQFLGRLKDMFRVGGENVAPLEVEAVLLQHPAVAMAQVVGIPDERLGEVPAAFVVLRRGQRLDKDSLIAFCADRCANYKVPRHLAFVENFDQIGMTESNKIQKNRLRDHAIQLFSKDKEKA</sequence>
<proteinExistence type="inferred from homology"/>
<evidence type="ECO:0000313" key="5">
    <source>
        <dbReference type="EMBL" id="MFC3229251.1"/>
    </source>
</evidence>
<protein>
    <submittedName>
        <fullName evidence="5">AMP-binding protein</fullName>
    </submittedName>
</protein>
<reference evidence="6" key="1">
    <citation type="journal article" date="2019" name="Int. J. Syst. Evol. Microbiol.">
        <title>The Global Catalogue of Microorganisms (GCM) 10K type strain sequencing project: providing services to taxonomists for standard genome sequencing and annotation.</title>
        <authorList>
            <consortium name="The Broad Institute Genomics Platform"/>
            <consortium name="The Broad Institute Genome Sequencing Center for Infectious Disease"/>
            <person name="Wu L."/>
            <person name="Ma J."/>
        </authorList>
    </citation>
    <scope>NUCLEOTIDE SEQUENCE [LARGE SCALE GENOMIC DNA]</scope>
    <source>
        <strain evidence="6">KCTC 42964</strain>
    </source>
</reference>
<keyword evidence="6" id="KW-1185">Reference proteome</keyword>
<dbReference type="Proteomes" id="UP001595528">
    <property type="component" value="Unassembled WGS sequence"/>
</dbReference>
<accession>A0ABV7L4G4</accession>
<dbReference type="SUPFAM" id="SSF56801">
    <property type="entry name" value="Acetyl-CoA synthetase-like"/>
    <property type="match status" value="1"/>
</dbReference>
<organism evidence="5 6">
    <name type="scientific">Marinibaculum pumilum</name>
    <dbReference type="NCBI Taxonomy" id="1766165"/>
    <lineage>
        <taxon>Bacteria</taxon>
        <taxon>Pseudomonadati</taxon>
        <taxon>Pseudomonadota</taxon>
        <taxon>Alphaproteobacteria</taxon>
        <taxon>Rhodospirillales</taxon>
        <taxon>Rhodospirillaceae</taxon>
        <taxon>Marinibaculum</taxon>
    </lineage>
</organism>
<comment type="similarity">
    <text evidence="1">Belongs to the ATP-dependent AMP-binding enzyme family.</text>
</comment>
<evidence type="ECO:0000256" key="1">
    <source>
        <dbReference type="ARBA" id="ARBA00006432"/>
    </source>
</evidence>